<dbReference type="Pfam" id="PF17142">
    <property type="entry name" value="SusF_N"/>
    <property type="match status" value="1"/>
</dbReference>
<dbReference type="PATRIC" id="fig|883158.3.peg.211"/>
<sequence length="338" mass="36694">MILSASLLLVSCGSENYKDWVTPQHNGEEKNISANFTAEAAPAIDFNTVTTDSVQLFVPTTTTTDTIVSQKLTAQLANGTATRTIDADKQGRVKADELKAAIESLYGKSGETRQVPVKVTNAYKLGNGLGYSQNAEFTAQITLVAPAFATMFYEVGAESGWNTPHPLYGPEGDGKYEGWYYLNGEFKFRPNADNWDNAYGYDGPGKISADQGANCPAPASAGLYRINLNLADGTYSLTAINTLSLIGTIQGNWDTDLDLTYNSADNTWNYTGALNAGEFKIRANHAWDIAWGGRSSGTDYTDITYKDGKNLTIAAAGNYTIRFHLSYETNNKVEIIKN</sequence>
<evidence type="ECO:0000259" key="1">
    <source>
        <dbReference type="Pfam" id="PF17142"/>
    </source>
</evidence>
<dbReference type="InterPro" id="IPR033408">
    <property type="entry name" value="SusF_N"/>
</dbReference>
<dbReference type="eggNOG" id="ENOG502Z9ND">
    <property type="taxonomic scope" value="Bacteria"/>
</dbReference>
<dbReference type="CDD" id="cd12967">
    <property type="entry name" value="CBM_SusE-F_like_u1"/>
    <property type="match status" value="1"/>
</dbReference>
<dbReference type="Gene3D" id="2.60.40.3620">
    <property type="match status" value="2"/>
</dbReference>
<organism evidence="2 3">
    <name type="scientific">Prevotella micans F0438</name>
    <dbReference type="NCBI Taxonomy" id="883158"/>
    <lineage>
        <taxon>Bacteria</taxon>
        <taxon>Pseudomonadati</taxon>
        <taxon>Bacteroidota</taxon>
        <taxon>Bacteroidia</taxon>
        <taxon>Bacteroidales</taxon>
        <taxon>Prevotellaceae</taxon>
        <taxon>Prevotella</taxon>
    </lineage>
</organism>
<dbReference type="EMBL" id="AGWK01000006">
    <property type="protein sequence ID" value="EHO74549.1"/>
    <property type="molecule type" value="Genomic_DNA"/>
</dbReference>
<protein>
    <recommendedName>
        <fullName evidence="1">Outer membrane protein SusF N-terminal domain-containing protein</fullName>
    </recommendedName>
</protein>
<proteinExistence type="predicted"/>
<keyword evidence="3" id="KW-1185">Reference proteome</keyword>
<dbReference type="AlphaFoldDB" id="H1PZW5"/>
<dbReference type="Proteomes" id="UP000016023">
    <property type="component" value="Unassembled WGS sequence"/>
</dbReference>
<name>H1PZW5_9BACT</name>
<feature type="domain" description="Outer membrane protein SusF N-terminal" evidence="1">
    <location>
        <begin position="14"/>
        <end position="142"/>
    </location>
</feature>
<accession>H1PZW5</accession>
<comment type="caution">
    <text evidence="2">The sequence shown here is derived from an EMBL/GenBank/DDBJ whole genome shotgun (WGS) entry which is preliminary data.</text>
</comment>
<gene>
    <name evidence="2" type="ORF">HMPREF9140_00203</name>
</gene>
<dbReference type="HOGENOM" id="CLU_042892_2_0_10"/>
<evidence type="ECO:0000313" key="2">
    <source>
        <dbReference type="EMBL" id="EHO74549.1"/>
    </source>
</evidence>
<evidence type="ECO:0000313" key="3">
    <source>
        <dbReference type="Proteomes" id="UP000016023"/>
    </source>
</evidence>
<dbReference type="STRING" id="883158.HMPREF9140_00203"/>
<reference evidence="2 3" key="1">
    <citation type="submission" date="2011-12" db="EMBL/GenBank/DDBJ databases">
        <title>The Genome Sequence of Prevotella micans F0438.</title>
        <authorList>
            <consortium name="The Broad Institute Genome Sequencing Platform"/>
            <person name="Earl A."/>
            <person name="Ward D."/>
            <person name="Feldgarden M."/>
            <person name="Gevers D."/>
            <person name="Izard J."/>
            <person name="Baranova O.V."/>
            <person name="Blanton J.M."/>
            <person name="Wade W.G."/>
            <person name="Dewhirst F.E."/>
            <person name="Young S.K."/>
            <person name="Zeng Q."/>
            <person name="Gargeya S."/>
            <person name="Fitzgerald M."/>
            <person name="Haas B."/>
            <person name="Abouelleil A."/>
            <person name="Alvarado L."/>
            <person name="Arachchi H.M."/>
            <person name="Berlin A."/>
            <person name="Chapman S.B."/>
            <person name="Gearin G."/>
            <person name="Goldberg J."/>
            <person name="Griggs A."/>
            <person name="Gujja S."/>
            <person name="Hansen M."/>
            <person name="Heiman D."/>
            <person name="Howarth C."/>
            <person name="Larimer J."/>
            <person name="Lui A."/>
            <person name="MacDonald P.J.P."/>
            <person name="McCowen C."/>
            <person name="Montmayeur A."/>
            <person name="Murphy C."/>
            <person name="Neiman D."/>
            <person name="Pearson M."/>
            <person name="Priest M."/>
            <person name="Roberts A."/>
            <person name="Saif S."/>
            <person name="Shea T."/>
            <person name="Sisk P."/>
            <person name="Stolte C."/>
            <person name="Sykes S."/>
            <person name="Wortman J."/>
            <person name="Nusbaum C."/>
            <person name="Birren B."/>
        </authorList>
    </citation>
    <scope>NUCLEOTIDE SEQUENCE [LARGE SCALE GENOMIC DNA]</scope>
    <source>
        <strain evidence="2 3">F0438</strain>
    </source>
</reference>